<sequence>MARPAVILVGADKGGVGKTTVARTLLDYFGAHQTPTRAFDTESPRGTLKRFHPDITEVVDVTAVPDQMKIFDTLGTAPAKVTVIDVRAGLLSATLQSLSDIGFLESAKKGQITFAVFHILGPSIASLDEISETARFVGDANYYLVKNFINNTSFFDWDPATYDSYFKEIKGAEEIVIPKLNEMACEQVEVASVPYVSFVANKSAKAEQANYSFVLRGYVRHWLGNVWGEYDRVKLIDLVAPKMDNAVRQAAVG</sequence>
<dbReference type="InterPro" id="IPR027417">
    <property type="entry name" value="P-loop_NTPase"/>
</dbReference>
<organism evidence="1 2">
    <name type="scientific">Pseudolabrys taiwanensis</name>
    <dbReference type="NCBI Taxonomy" id="331696"/>
    <lineage>
        <taxon>Bacteria</taxon>
        <taxon>Pseudomonadati</taxon>
        <taxon>Pseudomonadota</taxon>
        <taxon>Alphaproteobacteria</taxon>
        <taxon>Hyphomicrobiales</taxon>
        <taxon>Xanthobacteraceae</taxon>
        <taxon>Pseudolabrys</taxon>
    </lineage>
</organism>
<dbReference type="RefSeq" id="WP_115692875.1">
    <property type="nucleotide sequence ID" value="NZ_CP031417.1"/>
</dbReference>
<dbReference type="OrthoDB" id="7463826at2"/>
<reference evidence="1 2" key="1">
    <citation type="submission" date="2018-07" db="EMBL/GenBank/DDBJ databases">
        <authorList>
            <person name="Quirk P.G."/>
            <person name="Krulwich T.A."/>
        </authorList>
    </citation>
    <scope>NUCLEOTIDE SEQUENCE [LARGE SCALE GENOMIC DNA]</scope>
    <source>
        <strain evidence="1 2">CC-BB4</strain>
    </source>
</reference>
<dbReference type="SUPFAM" id="SSF52540">
    <property type="entry name" value="P-loop containing nucleoside triphosphate hydrolases"/>
    <property type="match status" value="1"/>
</dbReference>
<name>A0A345ZZZ9_9HYPH</name>
<evidence type="ECO:0000313" key="2">
    <source>
        <dbReference type="Proteomes" id="UP000254889"/>
    </source>
</evidence>
<dbReference type="AlphaFoldDB" id="A0A345ZZZ9"/>
<evidence type="ECO:0008006" key="3">
    <source>
        <dbReference type="Google" id="ProtNLM"/>
    </source>
</evidence>
<accession>A0A345ZZZ9</accession>
<keyword evidence="2" id="KW-1185">Reference proteome</keyword>
<dbReference type="Gene3D" id="3.40.50.300">
    <property type="entry name" value="P-loop containing nucleotide triphosphate hydrolases"/>
    <property type="match status" value="1"/>
</dbReference>
<dbReference type="EMBL" id="CP031417">
    <property type="protein sequence ID" value="AXK82496.1"/>
    <property type="molecule type" value="Genomic_DNA"/>
</dbReference>
<protein>
    <recommendedName>
        <fullName evidence="3">CobQ/CobB/MinD/ParA nucleotide binding domain-containing protein</fullName>
    </recommendedName>
</protein>
<dbReference type="KEGG" id="ptaw:DW352_19410"/>
<dbReference type="Proteomes" id="UP000254889">
    <property type="component" value="Chromosome"/>
</dbReference>
<proteinExistence type="predicted"/>
<gene>
    <name evidence="1" type="ORF">DW352_19410</name>
</gene>
<evidence type="ECO:0000313" key="1">
    <source>
        <dbReference type="EMBL" id="AXK82496.1"/>
    </source>
</evidence>